<comment type="caution">
    <text evidence="1">The sequence shown here is derived from an EMBL/GenBank/DDBJ whole genome shotgun (WGS) entry which is preliminary data.</text>
</comment>
<dbReference type="Proteomes" id="UP001610563">
    <property type="component" value="Unassembled WGS sequence"/>
</dbReference>
<sequence length="115" mass="13260">MLRFHPFSAGVSMQDSKLLTEYLFPLSCERAIHGVGPEETARMRRHRFRRDWVRRLDVGCPGQRFLCSRKAFPDGNRLPVPRPAALLALCAQVMLRKYEIRYQGLASFTKKSCSC</sequence>
<gene>
    <name evidence="1" type="ORF">BJX66DRAFT_306407</name>
</gene>
<protein>
    <submittedName>
        <fullName evidence="1">Uncharacterized protein</fullName>
    </submittedName>
</protein>
<reference evidence="1 2" key="1">
    <citation type="submission" date="2024-07" db="EMBL/GenBank/DDBJ databases">
        <title>Section-level genome sequencing and comparative genomics of Aspergillus sections Usti and Cavernicolus.</title>
        <authorList>
            <consortium name="Lawrence Berkeley National Laboratory"/>
            <person name="Nybo J.L."/>
            <person name="Vesth T.C."/>
            <person name="Theobald S."/>
            <person name="Frisvad J.C."/>
            <person name="Larsen T.O."/>
            <person name="Kjaerboelling I."/>
            <person name="Rothschild-Mancinelli K."/>
            <person name="Lyhne E.K."/>
            <person name="Kogle M.E."/>
            <person name="Barry K."/>
            <person name="Clum A."/>
            <person name="Na H."/>
            <person name="Ledsgaard L."/>
            <person name="Lin J."/>
            <person name="Lipzen A."/>
            <person name="Kuo A."/>
            <person name="Riley R."/>
            <person name="Mondo S."/>
            <person name="Labutti K."/>
            <person name="Haridas S."/>
            <person name="Pangalinan J."/>
            <person name="Salamov A.A."/>
            <person name="Simmons B.A."/>
            <person name="Magnuson J.K."/>
            <person name="Chen J."/>
            <person name="Drula E."/>
            <person name="Henrissat B."/>
            <person name="Wiebenga A."/>
            <person name="Lubbers R.J."/>
            <person name="Gomes A.C."/>
            <person name="Makela M.R."/>
            <person name="Stajich J."/>
            <person name="Grigoriev I.V."/>
            <person name="Mortensen U.H."/>
            <person name="De Vries R.P."/>
            <person name="Baker S.E."/>
            <person name="Andersen M.R."/>
        </authorList>
    </citation>
    <scope>NUCLEOTIDE SEQUENCE [LARGE SCALE GENOMIC DNA]</scope>
    <source>
        <strain evidence="1 2">CBS 209.92</strain>
    </source>
</reference>
<organism evidence="1 2">
    <name type="scientific">Aspergillus keveii</name>
    <dbReference type="NCBI Taxonomy" id="714993"/>
    <lineage>
        <taxon>Eukaryota</taxon>
        <taxon>Fungi</taxon>
        <taxon>Dikarya</taxon>
        <taxon>Ascomycota</taxon>
        <taxon>Pezizomycotina</taxon>
        <taxon>Eurotiomycetes</taxon>
        <taxon>Eurotiomycetidae</taxon>
        <taxon>Eurotiales</taxon>
        <taxon>Aspergillaceae</taxon>
        <taxon>Aspergillus</taxon>
        <taxon>Aspergillus subgen. Nidulantes</taxon>
    </lineage>
</organism>
<keyword evidence="2" id="KW-1185">Reference proteome</keyword>
<dbReference type="EMBL" id="JBFTWV010000060">
    <property type="protein sequence ID" value="KAL2793270.1"/>
    <property type="molecule type" value="Genomic_DNA"/>
</dbReference>
<evidence type="ECO:0000313" key="1">
    <source>
        <dbReference type="EMBL" id="KAL2793270.1"/>
    </source>
</evidence>
<name>A0ABR4G2M4_9EURO</name>
<accession>A0ABR4G2M4</accession>
<proteinExistence type="predicted"/>
<evidence type="ECO:0000313" key="2">
    <source>
        <dbReference type="Proteomes" id="UP001610563"/>
    </source>
</evidence>